<dbReference type="PROSITE" id="PS50846">
    <property type="entry name" value="HMA_2"/>
    <property type="match status" value="1"/>
</dbReference>
<accession>A0A4Q7NIH2</accession>
<dbReference type="InterPro" id="IPR001757">
    <property type="entry name" value="P_typ_ATPase"/>
</dbReference>
<dbReference type="InterPro" id="IPR023214">
    <property type="entry name" value="HAD_sf"/>
</dbReference>
<reference evidence="17 18" key="1">
    <citation type="submission" date="2019-02" db="EMBL/GenBank/DDBJ databases">
        <title>Genomic Encyclopedia of Type Strains, Phase IV (KMG-IV): sequencing the most valuable type-strain genomes for metagenomic binning, comparative biology and taxonomic classification.</title>
        <authorList>
            <person name="Goeker M."/>
        </authorList>
    </citation>
    <scope>NUCLEOTIDE SEQUENCE [LARGE SCALE GENOMIC DNA]</scope>
    <source>
        <strain evidence="17 18">K24</strain>
    </source>
</reference>
<dbReference type="InterPro" id="IPR008250">
    <property type="entry name" value="ATPase_P-typ_transduc_dom_A_sf"/>
</dbReference>
<keyword evidence="5" id="KW-0597">Phosphoprotein</keyword>
<dbReference type="NCBIfam" id="TIGR01494">
    <property type="entry name" value="ATPase_P-type"/>
    <property type="match status" value="2"/>
</dbReference>
<evidence type="ECO:0000256" key="1">
    <source>
        <dbReference type="ARBA" id="ARBA00004651"/>
    </source>
</evidence>
<feature type="transmembrane region" description="Helical" evidence="15">
    <location>
        <begin position="474"/>
        <end position="505"/>
    </location>
</feature>
<feature type="transmembrane region" description="Helical" evidence="15">
    <location>
        <begin position="446"/>
        <end position="468"/>
    </location>
</feature>
<evidence type="ECO:0000256" key="15">
    <source>
        <dbReference type="RuleBase" id="RU362081"/>
    </source>
</evidence>
<keyword evidence="4 15" id="KW-1003">Cell membrane</keyword>
<dbReference type="InterPro" id="IPR021993">
    <property type="entry name" value="ATPase-cat-bd"/>
</dbReference>
<feature type="transmembrane region" description="Helical" evidence="15">
    <location>
        <begin position="194"/>
        <end position="213"/>
    </location>
</feature>
<evidence type="ECO:0000256" key="4">
    <source>
        <dbReference type="ARBA" id="ARBA00022475"/>
    </source>
</evidence>
<evidence type="ECO:0000256" key="14">
    <source>
        <dbReference type="ARBA" id="ARBA00023136"/>
    </source>
</evidence>
<dbReference type="InterPro" id="IPR018303">
    <property type="entry name" value="ATPase_P-typ_P_site"/>
</dbReference>
<dbReference type="GO" id="GO:0055070">
    <property type="term" value="P:copper ion homeostasis"/>
    <property type="evidence" value="ECO:0007669"/>
    <property type="project" value="TreeGrafter"/>
</dbReference>
<evidence type="ECO:0000256" key="11">
    <source>
        <dbReference type="ARBA" id="ARBA00022967"/>
    </source>
</evidence>
<dbReference type="InterPro" id="IPR059000">
    <property type="entry name" value="ATPase_P-type_domA"/>
</dbReference>
<organism evidence="17 18">
    <name type="scientific">Pigmentiphaga kullae</name>
    <dbReference type="NCBI Taxonomy" id="151784"/>
    <lineage>
        <taxon>Bacteria</taxon>
        <taxon>Pseudomonadati</taxon>
        <taxon>Pseudomonadota</taxon>
        <taxon>Betaproteobacteria</taxon>
        <taxon>Burkholderiales</taxon>
        <taxon>Alcaligenaceae</taxon>
        <taxon>Pigmentiphaga</taxon>
    </lineage>
</organism>
<sequence length="832" mass="87029">MRGVNTTSLPCATLDAPAASAPSADCYHCGQPAGGGLRASVAGDLHWFCCAGCLAVAQTIHDAGLESFYRFRNGLGRPLDDADGQADLRAAFGQADIESLYVRAVDAGTAEAWLTIGELRCAACVWLCEQHLERQPGVVAAHVNHATGRARVRWKTAQTGLGRVLDAFAAIGYRAVPFQPGAANDGLRREKRGLLLRMAVALLCMMQVMMYAWPLYRHEASIAPDQWQLLRWASLALTLPVVAYSAWPLMRGAWRGLRHGRPGMDLPVVIGILAAFGASVAATVANRGEVYFDSVTMFVALLLAARYLELVVRHEAQDGGRALAAQLPATCARLRDYPASREADVIALQQVRPGDVLRIGPGEAVPADGRVLEGATQVDEAMLTGESRPIAKAVGDGLVAGSHNNGSPVWMRVEQVGGETRLARIIQALDRALEEKPRIAVLADRIAVAFVLALIALALATGAVWWWIDPSRALPVMIAVLVVSCPCALSLATPAALAAATAALARKGVLVVKGHALETLAQVTDVVLDKTGTLTQGRFTVASVEIFGALGAGQCLALAAAMEEGSTHPAGLALIAAACEAGLPTPDVQDASHLPGQGVQASFGGVAIRLGSQCFAAGVRDTSPLPPVADGRDVAPGAIATQVWLAGDAGPLARFVLRDAPREGSHEMVRALQAMGKRVHLVSGDDARTVAAWATEFGIGSHAGGVSPEGKKDYVARLQAGGAVVLAVGDGINDAPQLGLAQVSMAVAAGTPLARASADVILNGHGILGVAHALRTARRARRVMRQNLGWALAYNLSFIPLAASGWITAWMAALGMSLSSLLVVGNAWRLRR</sequence>
<dbReference type="Gene3D" id="2.70.150.10">
    <property type="entry name" value="Calcium-transporting ATPase, cytoplasmic transduction domain A"/>
    <property type="match status" value="1"/>
</dbReference>
<dbReference type="SUPFAM" id="SSF81653">
    <property type="entry name" value="Calcium ATPase, transduction domain A"/>
    <property type="match status" value="1"/>
</dbReference>
<dbReference type="Pfam" id="PF12156">
    <property type="entry name" value="ATPase-cat_bd"/>
    <property type="match status" value="1"/>
</dbReference>
<dbReference type="SUPFAM" id="SSF81665">
    <property type="entry name" value="Calcium ATPase, transmembrane domain M"/>
    <property type="match status" value="1"/>
</dbReference>
<dbReference type="Gene3D" id="3.40.50.1000">
    <property type="entry name" value="HAD superfamily/HAD-like"/>
    <property type="match status" value="1"/>
</dbReference>
<dbReference type="PANTHER" id="PTHR43520">
    <property type="entry name" value="ATP7, ISOFORM B"/>
    <property type="match status" value="1"/>
</dbReference>
<dbReference type="GO" id="GO:0016887">
    <property type="term" value="F:ATP hydrolysis activity"/>
    <property type="evidence" value="ECO:0007669"/>
    <property type="project" value="InterPro"/>
</dbReference>
<evidence type="ECO:0000256" key="10">
    <source>
        <dbReference type="ARBA" id="ARBA00022842"/>
    </source>
</evidence>
<dbReference type="Gene3D" id="3.30.70.100">
    <property type="match status" value="1"/>
</dbReference>
<evidence type="ECO:0000256" key="8">
    <source>
        <dbReference type="ARBA" id="ARBA00022741"/>
    </source>
</evidence>
<evidence type="ECO:0000256" key="5">
    <source>
        <dbReference type="ARBA" id="ARBA00022553"/>
    </source>
</evidence>
<feature type="domain" description="HMA" evidence="16">
    <location>
        <begin position="110"/>
        <end position="176"/>
    </location>
</feature>
<feature type="transmembrane region" description="Helical" evidence="15">
    <location>
        <begin position="787"/>
        <end position="803"/>
    </location>
</feature>
<dbReference type="Proteomes" id="UP000292445">
    <property type="component" value="Unassembled WGS sequence"/>
</dbReference>
<gene>
    <name evidence="17" type="ORF">EV675_0824</name>
</gene>
<dbReference type="AlphaFoldDB" id="A0A4Q7NIH2"/>
<evidence type="ECO:0000256" key="3">
    <source>
        <dbReference type="ARBA" id="ARBA00022448"/>
    </source>
</evidence>
<dbReference type="OrthoDB" id="8552908at2"/>
<dbReference type="Gene3D" id="3.40.1110.10">
    <property type="entry name" value="Calcium-transporting ATPase, cytoplasmic domain N"/>
    <property type="match status" value="1"/>
</dbReference>
<dbReference type="EMBL" id="SGXC01000001">
    <property type="protein sequence ID" value="RZS84805.1"/>
    <property type="molecule type" value="Genomic_DNA"/>
</dbReference>
<evidence type="ECO:0000256" key="6">
    <source>
        <dbReference type="ARBA" id="ARBA00022692"/>
    </source>
</evidence>
<dbReference type="Pfam" id="PF00122">
    <property type="entry name" value="E1-E2_ATPase"/>
    <property type="match status" value="1"/>
</dbReference>
<keyword evidence="8 15" id="KW-0547">Nucleotide-binding</keyword>
<dbReference type="Pfam" id="PF00702">
    <property type="entry name" value="Hydrolase"/>
    <property type="match status" value="1"/>
</dbReference>
<dbReference type="SUPFAM" id="SSF55008">
    <property type="entry name" value="HMA, heavy metal-associated domain"/>
    <property type="match status" value="1"/>
</dbReference>
<proteinExistence type="inferred from homology"/>
<evidence type="ECO:0000259" key="16">
    <source>
        <dbReference type="PROSITE" id="PS50846"/>
    </source>
</evidence>
<feature type="transmembrane region" description="Helical" evidence="15">
    <location>
        <begin position="290"/>
        <end position="308"/>
    </location>
</feature>
<keyword evidence="11" id="KW-1278">Translocase</keyword>
<keyword evidence="12 15" id="KW-1133">Transmembrane helix</keyword>
<evidence type="ECO:0000256" key="9">
    <source>
        <dbReference type="ARBA" id="ARBA00022840"/>
    </source>
</evidence>
<dbReference type="Pfam" id="PF00403">
    <property type="entry name" value="HMA"/>
    <property type="match status" value="1"/>
</dbReference>
<evidence type="ECO:0000256" key="13">
    <source>
        <dbReference type="ARBA" id="ARBA00023065"/>
    </source>
</evidence>
<dbReference type="InterPro" id="IPR023299">
    <property type="entry name" value="ATPase_P-typ_cyto_dom_N"/>
</dbReference>
<feature type="transmembrane region" description="Helical" evidence="15">
    <location>
        <begin position="266"/>
        <end position="284"/>
    </location>
</feature>
<evidence type="ECO:0000313" key="17">
    <source>
        <dbReference type="EMBL" id="RZS84805.1"/>
    </source>
</evidence>
<name>A0A4Q7NIH2_9BURK</name>
<evidence type="ECO:0000313" key="18">
    <source>
        <dbReference type="Proteomes" id="UP000292445"/>
    </source>
</evidence>
<dbReference type="InterPro" id="IPR036412">
    <property type="entry name" value="HAD-like_sf"/>
</dbReference>
<dbReference type="PROSITE" id="PS00154">
    <property type="entry name" value="ATPASE_E1_E2"/>
    <property type="match status" value="1"/>
</dbReference>
<keyword evidence="10" id="KW-0460">Magnesium</keyword>
<dbReference type="NCBIfam" id="TIGR01525">
    <property type="entry name" value="ATPase-IB_hvy"/>
    <property type="match status" value="1"/>
</dbReference>
<dbReference type="InterPro" id="IPR027256">
    <property type="entry name" value="P-typ_ATPase_IB"/>
</dbReference>
<dbReference type="PANTHER" id="PTHR43520:SF5">
    <property type="entry name" value="CATION-TRANSPORTING P-TYPE ATPASE-RELATED"/>
    <property type="match status" value="1"/>
</dbReference>
<keyword evidence="14 15" id="KW-0472">Membrane</keyword>
<dbReference type="InterPro" id="IPR036163">
    <property type="entry name" value="HMA_dom_sf"/>
</dbReference>
<dbReference type="GO" id="GO:0005507">
    <property type="term" value="F:copper ion binding"/>
    <property type="evidence" value="ECO:0007669"/>
    <property type="project" value="TreeGrafter"/>
</dbReference>
<keyword evidence="6 15" id="KW-0812">Transmembrane</keyword>
<comment type="similarity">
    <text evidence="2 15">Belongs to the cation transport ATPase (P-type) (TC 3.A.3) family. Type IB subfamily.</text>
</comment>
<dbReference type="InterPro" id="IPR023298">
    <property type="entry name" value="ATPase_P-typ_TM_dom_sf"/>
</dbReference>
<dbReference type="SUPFAM" id="SSF56784">
    <property type="entry name" value="HAD-like"/>
    <property type="match status" value="1"/>
</dbReference>
<comment type="caution">
    <text evidence="17">The sequence shown here is derived from an EMBL/GenBank/DDBJ whole genome shotgun (WGS) entry which is preliminary data.</text>
</comment>
<keyword evidence="3" id="KW-0813">Transport</keyword>
<evidence type="ECO:0000256" key="12">
    <source>
        <dbReference type="ARBA" id="ARBA00022989"/>
    </source>
</evidence>
<evidence type="ECO:0000256" key="2">
    <source>
        <dbReference type="ARBA" id="ARBA00006024"/>
    </source>
</evidence>
<feature type="transmembrane region" description="Helical" evidence="15">
    <location>
        <begin position="233"/>
        <end position="254"/>
    </location>
</feature>
<dbReference type="PRINTS" id="PR00119">
    <property type="entry name" value="CATATPASE"/>
</dbReference>
<keyword evidence="9 15" id="KW-0067">ATP-binding</keyword>
<dbReference type="GO" id="GO:0005524">
    <property type="term" value="F:ATP binding"/>
    <property type="evidence" value="ECO:0007669"/>
    <property type="project" value="UniProtKB-UniRule"/>
</dbReference>
<protein>
    <submittedName>
        <fullName evidence="17">Cu2+-exporting ATPase</fullName>
    </submittedName>
</protein>
<dbReference type="NCBIfam" id="TIGR01511">
    <property type="entry name" value="ATPase-IB1_Cu"/>
    <property type="match status" value="1"/>
</dbReference>
<keyword evidence="7 15" id="KW-0479">Metal-binding</keyword>
<dbReference type="InterPro" id="IPR006121">
    <property type="entry name" value="HMA_dom"/>
</dbReference>
<dbReference type="RefSeq" id="WP_130356131.1">
    <property type="nucleotide sequence ID" value="NZ_SGXC01000001.1"/>
</dbReference>
<dbReference type="GO" id="GO:0043682">
    <property type="term" value="F:P-type divalent copper transporter activity"/>
    <property type="evidence" value="ECO:0007669"/>
    <property type="project" value="TreeGrafter"/>
</dbReference>
<evidence type="ECO:0000256" key="7">
    <source>
        <dbReference type="ARBA" id="ARBA00022723"/>
    </source>
</evidence>
<keyword evidence="13" id="KW-0406">Ion transport</keyword>
<dbReference type="GO" id="GO:0005886">
    <property type="term" value="C:plasma membrane"/>
    <property type="evidence" value="ECO:0007669"/>
    <property type="project" value="UniProtKB-SubCell"/>
</dbReference>
<keyword evidence="18" id="KW-1185">Reference proteome</keyword>
<comment type="subcellular location">
    <subcellularLocation>
        <location evidence="1">Cell membrane</location>
        <topology evidence="1">Multi-pass membrane protein</topology>
    </subcellularLocation>
</comment>